<evidence type="ECO:0000313" key="3">
    <source>
        <dbReference type="Proteomes" id="UP000289857"/>
    </source>
</evidence>
<feature type="transmembrane region" description="Helical" evidence="1">
    <location>
        <begin position="43"/>
        <end position="66"/>
    </location>
</feature>
<feature type="transmembrane region" description="Helical" evidence="1">
    <location>
        <begin position="73"/>
        <end position="91"/>
    </location>
</feature>
<dbReference type="Proteomes" id="UP000289857">
    <property type="component" value="Unassembled WGS sequence"/>
</dbReference>
<keyword evidence="1" id="KW-0472">Membrane</keyword>
<dbReference type="OrthoDB" id="3173919at2"/>
<keyword evidence="1" id="KW-1133">Transmembrane helix</keyword>
<dbReference type="EMBL" id="SBKN01000006">
    <property type="protein sequence ID" value="RXR22016.1"/>
    <property type="molecule type" value="Genomic_DNA"/>
</dbReference>
<organism evidence="2 3">
    <name type="scientific">Flavobacterium stagni</name>
    <dbReference type="NCBI Taxonomy" id="2506421"/>
    <lineage>
        <taxon>Bacteria</taxon>
        <taxon>Pseudomonadati</taxon>
        <taxon>Bacteroidota</taxon>
        <taxon>Flavobacteriia</taxon>
        <taxon>Flavobacteriales</taxon>
        <taxon>Flavobacteriaceae</taxon>
        <taxon>Flavobacterium</taxon>
    </lineage>
</organism>
<evidence type="ECO:0000256" key="1">
    <source>
        <dbReference type="SAM" id="Phobius"/>
    </source>
</evidence>
<keyword evidence="3" id="KW-1185">Reference proteome</keyword>
<evidence type="ECO:0000313" key="2">
    <source>
        <dbReference type="EMBL" id="RXR22016.1"/>
    </source>
</evidence>
<keyword evidence="1" id="KW-0812">Transmembrane</keyword>
<comment type="caution">
    <text evidence="2">The sequence shown here is derived from an EMBL/GenBank/DDBJ whole genome shotgun (WGS) entry which is preliminary data.</text>
</comment>
<name>A0A4Q1K8P4_9FLAO</name>
<protein>
    <submittedName>
        <fullName evidence="2">SdpI family protein</fullName>
    </submittedName>
</protein>
<accession>A0A4Q1K8P4</accession>
<proteinExistence type="predicted"/>
<dbReference type="AlphaFoldDB" id="A0A4Q1K8P4"/>
<reference evidence="3" key="1">
    <citation type="submission" date="2019-01" db="EMBL/GenBank/DDBJ databases">
        <title>Cytophagaceae bacterium strain CAR-16.</title>
        <authorList>
            <person name="Chen W.-M."/>
        </authorList>
    </citation>
    <scope>NUCLEOTIDE SEQUENCE [LARGE SCALE GENOMIC DNA]</scope>
    <source>
        <strain evidence="3">WWJ-16</strain>
    </source>
</reference>
<gene>
    <name evidence="2" type="ORF">EQG61_11080</name>
</gene>
<dbReference type="RefSeq" id="WP_129462005.1">
    <property type="nucleotide sequence ID" value="NZ_SBKN01000006.1"/>
</dbReference>
<sequence>MSTLLVFLFGFSLVLKLIPASKPNYFYGYQLGSAKVSQVHWKIAQAVAPNYLMALYGFSFGLNWFLETKGYDAVWALALLLPGTVLVYILMERRLSRVNEEGVD</sequence>